<proteinExistence type="predicted"/>
<evidence type="ECO:0000313" key="2">
    <source>
        <dbReference type="EMBL" id="KAF2193705.1"/>
    </source>
</evidence>
<feature type="region of interest" description="Disordered" evidence="1">
    <location>
        <begin position="189"/>
        <end position="219"/>
    </location>
</feature>
<dbReference type="OrthoDB" id="3794698at2759"/>
<evidence type="ECO:0000256" key="1">
    <source>
        <dbReference type="SAM" id="MobiDB-lite"/>
    </source>
</evidence>
<sequence>MSNESAEAAPSTPNRPSCPAPPDTWRRARFFKDYDDHNDEPMSPIAQRNGISGRTGRRWMTERRQYGSPIAVHRMRKLKAKEQGHKLGPPFQIPQETLDKMCSAATNPVRWKPLIIVRTLQTNLKRRKNKAGMYWDQVYFTDEAHYNVTGYYQAPRVLREQGSRKNPENIAEEHDQVAEWALHIEDDPLNKLLSTPKPPGKPRKKKNESWEQYGKRLTD</sequence>
<feature type="region of interest" description="Disordered" evidence="1">
    <location>
        <begin position="1"/>
        <end position="29"/>
    </location>
</feature>
<dbReference type="AlphaFoldDB" id="A0A6A6ERA6"/>
<dbReference type="EMBL" id="ML994613">
    <property type="protein sequence ID" value="KAF2193705.1"/>
    <property type="molecule type" value="Genomic_DNA"/>
</dbReference>
<feature type="compositionally biased region" description="Basic and acidic residues" evidence="1">
    <location>
        <begin position="207"/>
        <end position="219"/>
    </location>
</feature>
<evidence type="ECO:0000313" key="3">
    <source>
        <dbReference type="Proteomes" id="UP000800200"/>
    </source>
</evidence>
<keyword evidence="3" id="KW-1185">Reference proteome</keyword>
<gene>
    <name evidence="2" type="ORF">K469DRAFT_691227</name>
</gene>
<dbReference type="Proteomes" id="UP000800200">
    <property type="component" value="Unassembled WGS sequence"/>
</dbReference>
<accession>A0A6A6ERA6</accession>
<feature type="compositionally biased region" description="Polar residues" evidence="1">
    <location>
        <begin position="1"/>
        <end position="15"/>
    </location>
</feature>
<protein>
    <submittedName>
        <fullName evidence="2">Uncharacterized protein</fullName>
    </submittedName>
</protein>
<reference evidence="2" key="1">
    <citation type="journal article" date="2020" name="Stud. Mycol.">
        <title>101 Dothideomycetes genomes: a test case for predicting lifestyles and emergence of pathogens.</title>
        <authorList>
            <person name="Haridas S."/>
            <person name="Albert R."/>
            <person name="Binder M."/>
            <person name="Bloem J."/>
            <person name="Labutti K."/>
            <person name="Salamov A."/>
            <person name="Andreopoulos B."/>
            <person name="Baker S."/>
            <person name="Barry K."/>
            <person name="Bills G."/>
            <person name="Bluhm B."/>
            <person name="Cannon C."/>
            <person name="Castanera R."/>
            <person name="Culley D."/>
            <person name="Daum C."/>
            <person name="Ezra D."/>
            <person name="Gonzalez J."/>
            <person name="Henrissat B."/>
            <person name="Kuo A."/>
            <person name="Liang C."/>
            <person name="Lipzen A."/>
            <person name="Lutzoni F."/>
            <person name="Magnuson J."/>
            <person name="Mondo S."/>
            <person name="Nolan M."/>
            <person name="Ohm R."/>
            <person name="Pangilinan J."/>
            <person name="Park H.-J."/>
            <person name="Ramirez L."/>
            <person name="Alfaro M."/>
            <person name="Sun H."/>
            <person name="Tritt A."/>
            <person name="Yoshinaga Y."/>
            <person name="Zwiers L.-H."/>
            <person name="Turgeon B."/>
            <person name="Goodwin S."/>
            <person name="Spatafora J."/>
            <person name="Crous P."/>
            <person name="Grigoriev I."/>
        </authorList>
    </citation>
    <scope>NUCLEOTIDE SEQUENCE</scope>
    <source>
        <strain evidence="2">CBS 207.26</strain>
    </source>
</reference>
<name>A0A6A6ERA6_9PEZI</name>
<organism evidence="2 3">
    <name type="scientific">Zopfia rhizophila CBS 207.26</name>
    <dbReference type="NCBI Taxonomy" id="1314779"/>
    <lineage>
        <taxon>Eukaryota</taxon>
        <taxon>Fungi</taxon>
        <taxon>Dikarya</taxon>
        <taxon>Ascomycota</taxon>
        <taxon>Pezizomycotina</taxon>
        <taxon>Dothideomycetes</taxon>
        <taxon>Dothideomycetes incertae sedis</taxon>
        <taxon>Zopfiaceae</taxon>
        <taxon>Zopfia</taxon>
    </lineage>
</organism>